<reference evidence="1 2" key="1">
    <citation type="submission" date="2020-03" db="EMBL/GenBank/DDBJ databases">
        <title>Screen low temperature-resistant strains for efficient degradation of petroleum hydrocarbons under the low temperature.</title>
        <authorList>
            <person name="Wang Y."/>
            <person name="Chen J."/>
        </authorList>
    </citation>
    <scope>NUCLEOTIDE SEQUENCE [LARGE SCALE GENOMIC DNA]</scope>
    <source>
        <strain evidence="1 2">KB1</strain>
    </source>
</reference>
<dbReference type="AlphaFoldDB" id="A0A6G9CS01"/>
<proteinExistence type="predicted"/>
<accession>A0A6G9CS01</accession>
<evidence type="ECO:0000313" key="1">
    <source>
        <dbReference type="EMBL" id="QIP39825.1"/>
    </source>
</evidence>
<organism evidence="1 2">
    <name type="scientific">Rhodococcus erythropolis</name>
    <name type="common">Arthrobacter picolinophilus</name>
    <dbReference type="NCBI Taxonomy" id="1833"/>
    <lineage>
        <taxon>Bacteria</taxon>
        <taxon>Bacillati</taxon>
        <taxon>Actinomycetota</taxon>
        <taxon>Actinomycetes</taxon>
        <taxon>Mycobacteriales</taxon>
        <taxon>Nocardiaceae</taxon>
        <taxon>Rhodococcus</taxon>
        <taxon>Rhodococcus erythropolis group</taxon>
    </lineage>
</organism>
<sequence>MPEQFGVESCDHQGVAADAGGFTAQTRANGFDEVGNMLVDGGRSEFGSYGNLSAESTVRPVTRDGLRPVSWS</sequence>
<name>A0A6G9CS01_RHOER</name>
<dbReference type="Proteomes" id="UP000502345">
    <property type="component" value="Chromosome"/>
</dbReference>
<gene>
    <name evidence="1" type="ORF">G9444_2582</name>
</gene>
<dbReference type="EMBL" id="CP050124">
    <property type="protein sequence ID" value="QIP39825.1"/>
    <property type="molecule type" value="Genomic_DNA"/>
</dbReference>
<protein>
    <submittedName>
        <fullName evidence="1">Uncharacterized protein</fullName>
    </submittedName>
</protein>
<evidence type="ECO:0000313" key="2">
    <source>
        <dbReference type="Proteomes" id="UP000502345"/>
    </source>
</evidence>